<dbReference type="InterPro" id="IPR043128">
    <property type="entry name" value="Rev_trsase/Diguanyl_cyclase"/>
</dbReference>
<dbReference type="PROSITE" id="PS50112">
    <property type="entry name" value="PAS"/>
    <property type="match status" value="1"/>
</dbReference>
<dbReference type="OrthoDB" id="9790367at2"/>
<protein>
    <submittedName>
        <fullName evidence="4">PAS domain S-box-containing protein/diguanylate cyclase (GGDEF) domain-containing protein</fullName>
    </submittedName>
</protein>
<dbReference type="GO" id="GO:0003824">
    <property type="term" value="F:catalytic activity"/>
    <property type="evidence" value="ECO:0007669"/>
    <property type="project" value="UniProtKB-ARBA"/>
</dbReference>
<dbReference type="PROSITE" id="PS50113">
    <property type="entry name" value="PAC"/>
    <property type="match status" value="1"/>
</dbReference>
<dbReference type="InterPro" id="IPR000160">
    <property type="entry name" value="GGDEF_dom"/>
</dbReference>
<dbReference type="Proteomes" id="UP000198635">
    <property type="component" value="Unassembled WGS sequence"/>
</dbReference>
<accession>A0A1I3R4K5</accession>
<dbReference type="SUPFAM" id="SSF55073">
    <property type="entry name" value="Nucleotide cyclase"/>
    <property type="match status" value="1"/>
</dbReference>
<dbReference type="Pfam" id="PF00989">
    <property type="entry name" value="PAS"/>
    <property type="match status" value="1"/>
</dbReference>
<dbReference type="PANTHER" id="PTHR44757">
    <property type="entry name" value="DIGUANYLATE CYCLASE DGCP"/>
    <property type="match status" value="1"/>
</dbReference>
<dbReference type="FunFam" id="3.30.70.270:FF:000001">
    <property type="entry name" value="Diguanylate cyclase domain protein"/>
    <property type="match status" value="1"/>
</dbReference>
<evidence type="ECO:0000259" key="3">
    <source>
        <dbReference type="PROSITE" id="PS50887"/>
    </source>
</evidence>
<dbReference type="InterPro" id="IPR000700">
    <property type="entry name" value="PAS-assoc_C"/>
</dbReference>
<dbReference type="STRING" id="52560.SAMN04488082_1039"/>
<dbReference type="RefSeq" id="WP_092372879.1">
    <property type="nucleotide sequence ID" value="NZ_FORX01000003.1"/>
</dbReference>
<dbReference type="InterPro" id="IPR013656">
    <property type="entry name" value="PAS_4"/>
</dbReference>
<dbReference type="SMART" id="SM00091">
    <property type="entry name" value="PAS"/>
    <property type="match status" value="2"/>
</dbReference>
<dbReference type="CDD" id="cd00130">
    <property type="entry name" value="PAS"/>
    <property type="match status" value="2"/>
</dbReference>
<evidence type="ECO:0000313" key="4">
    <source>
        <dbReference type="EMBL" id="SFJ40682.1"/>
    </source>
</evidence>
<gene>
    <name evidence="4" type="ORF">SAMN04488082_1039</name>
</gene>
<sequence>MNDANFDYDSYCTLLHAMPLGVCIFDETYVIRFWNRCIESWTKIAATNIVGRNLAEFFPHLLEPKFTSRFELIFQGGPPVIFSARLHGSIIPSSLPGGMERLQHTVARAFKEKTSRQNAVLMTMQDVTEAHMRLRDYARMHATAQHEVEMRRKTEAVLRESEERFASAFEYAANGMALVGLDEAWLKANHALCAMLEFGEHELIGKNMCEFVLPEDTELGARQKERLLLGHVKSYQVEKRFVTRSGKSIWVLLSVSLVRDEKSQPSYFITQLENVTKRKQLELELYILATTDHLTSISNRREFLSRAEHELHRCRRQGTMLAFLMLDVDAFKLINDTWGHSSGDEVLKAMVETCRAILRSTDIFGRLGGEEFGIVLTEVERGEAEIIAERVRRAISELMVKTENAVIQFTVSLGVAFLSDGLNTVEDLMRRADAALYEAKTKGRNQVFVAGDKQDLCPPPRVQRVS</sequence>
<dbReference type="SUPFAM" id="SSF55785">
    <property type="entry name" value="PYP-like sensor domain (PAS domain)"/>
    <property type="match status" value="2"/>
</dbReference>
<dbReference type="Gene3D" id="3.30.450.20">
    <property type="entry name" value="PAS domain"/>
    <property type="match status" value="2"/>
</dbReference>
<dbReference type="InterPro" id="IPR035965">
    <property type="entry name" value="PAS-like_dom_sf"/>
</dbReference>
<dbReference type="AlphaFoldDB" id="A0A1I3R4K5"/>
<dbReference type="NCBIfam" id="TIGR00229">
    <property type="entry name" value="sensory_box"/>
    <property type="match status" value="1"/>
</dbReference>
<proteinExistence type="predicted"/>
<dbReference type="Pfam" id="PF00990">
    <property type="entry name" value="GGDEF"/>
    <property type="match status" value="1"/>
</dbReference>
<evidence type="ECO:0000259" key="2">
    <source>
        <dbReference type="PROSITE" id="PS50113"/>
    </source>
</evidence>
<evidence type="ECO:0000259" key="1">
    <source>
        <dbReference type="PROSITE" id="PS50112"/>
    </source>
</evidence>
<keyword evidence="5" id="KW-1185">Reference proteome</keyword>
<dbReference type="NCBIfam" id="TIGR00254">
    <property type="entry name" value="GGDEF"/>
    <property type="match status" value="1"/>
</dbReference>
<dbReference type="Gene3D" id="3.30.70.270">
    <property type="match status" value="1"/>
</dbReference>
<dbReference type="InterPro" id="IPR013767">
    <property type="entry name" value="PAS_fold"/>
</dbReference>
<dbReference type="Pfam" id="PF08448">
    <property type="entry name" value="PAS_4"/>
    <property type="match status" value="1"/>
</dbReference>
<dbReference type="SMART" id="SM00086">
    <property type="entry name" value="PAC"/>
    <property type="match status" value="1"/>
</dbReference>
<dbReference type="PANTHER" id="PTHR44757:SF2">
    <property type="entry name" value="BIOFILM ARCHITECTURE MAINTENANCE PROTEIN MBAA"/>
    <property type="match status" value="1"/>
</dbReference>
<dbReference type="InterPro" id="IPR052155">
    <property type="entry name" value="Biofilm_reg_signaling"/>
</dbReference>
<dbReference type="InterPro" id="IPR029787">
    <property type="entry name" value="Nucleotide_cyclase"/>
</dbReference>
<feature type="domain" description="PAC" evidence="2">
    <location>
        <begin position="235"/>
        <end position="287"/>
    </location>
</feature>
<feature type="domain" description="PAS" evidence="1">
    <location>
        <begin position="161"/>
        <end position="231"/>
    </location>
</feature>
<dbReference type="EMBL" id="FORX01000003">
    <property type="protein sequence ID" value="SFJ40682.1"/>
    <property type="molecule type" value="Genomic_DNA"/>
</dbReference>
<dbReference type="GO" id="GO:0006355">
    <property type="term" value="P:regulation of DNA-templated transcription"/>
    <property type="evidence" value="ECO:0007669"/>
    <property type="project" value="InterPro"/>
</dbReference>
<organism evidence="4 5">
    <name type="scientific">Desulfomicrobium apsheronum</name>
    <dbReference type="NCBI Taxonomy" id="52560"/>
    <lineage>
        <taxon>Bacteria</taxon>
        <taxon>Pseudomonadati</taxon>
        <taxon>Thermodesulfobacteriota</taxon>
        <taxon>Desulfovibrionia</taxon>
        <taxon>Desulfovibrionales</taxon>
        <taxon>Desulfomicrobiaceae</taxon>
        <taxon>Desulfomicrobium</taxon>
    </lineage>
</organism>
<dbReference type="InterPro" id="IPR000014">
    <property type="entry name" value="PAS"/>
</dbReference>
<dbReference type="PROSITE" id="PS50887">
    <property type="entry name" value="GGDEF"/>
    <property type="match status" value="1"/>
</dbReference>
<dbReference type="CDD" id="cd01949">
    <property type="entry name" value="GGDEF"/>
    <property type="match status" value="1"/>
</dbReference>
<feature type="domain" description="GGDEF" evidence="3">
    <location>
        <begin position="319"/>
        <end position="452"/>
    </location>
</feature>
<name>A0A1I3R4K5_9BACT</name>
<evidence type="ECO:0000313" key="5">
    <source>
        <dbReference type="Proteomes" id="UP000198635"/>
    </source>
</evidence>
<dbReference type="InterPro" id="IPR001610">
    <property type="entry name" value="PAC"/>
</dbReference>
<reference evidence="5" key="1">
    <citation type="submission" date="2016-10" db="EMBL/GenBank/DDBJ databases">
        <authorList>
            <person name="Varghese N."/>
            <person name="Submissions S."/>
        </authorList>
    </citation>
    <scope>NUCLEOTIDE SEQUENCE [LARGE SCALE GENOMIC DNA]</scope>
    <source>
        <strain evidence="5">DSM 5918</strain>
    </source>
</reference>
<dbReference type="SMART" id="SM00267">
    <property type="entry name" value="GGDEF"/>
    <property type="match status" value="1"/>
</dbReference>